<evidence type="ECO:0000313" key="3">
    <source>
        <dbReference type="Proteomes" id="UP000501812"/>
    </source>
</evidence>
<accession>A0A858RHT5</accession>
<evidence type="ECO:0000256" key="1">
    <source>
        <dbReference type="SAM" id="MobiDB-lite"/>
    </source>
</evidence>
<proteinExistence type="predicted"/>
<dbReference type="Proteomes" id="UP000501812">
    <property type="component" value="Chromosome"/>
</dbReference>
<protein>
    <submittedName>
        <fullName evidence="2">Uncharacterized protein</fullName>
    </submittedName>
</protein>
<dbReference type="RefSeq" id="WP_169454676.1">
    <property type="nucleotide sequence ID" value="NZ_CP051774.1"/>
</dbReference>
<feature type="region of interest" description="Disordered" evidence="1">
    <location>
        <begin position="395"/>
        <end position="420"/>
    </location>
</feature>
<dbReference type="AlphaFoldDB" id="A0A858RHT5"/>
<sequence length="420" mass="46363">MSLHSTMIRWALPAAAGIACGTMLVPSRPAVIQATSVPGKVETNPLPEDLATIQLATLAGRTTEARAKIAKLMAEGAKDEEIATWLAPVLVADPAWLEQYILTVPEERRVDLVRKTFEKMAEIHPDSVWELIRISPFAVSAAKAQGSDPNYPGLRGKGIQAFSSLAAEILFDPANGFDLKEVTRFFRYGAYTRENAKRILEEWLAGRWEGATPDCVRPAWSSLRKNDPAAFQEIEGKLSPEMLARTAEFKASSSILDFDSPPRTDYRAEELEGLGADGLASMMEEQAMSSAPIPLDTLARLPEKVRGEALANYFSWLYPFETEMAREALGKLNTLSFTKDEKQALLDSALAGEWSTGGDFEWSMKIVRMMPEGEDRTKAELELLEDYAKDDPVGALEFSGSMPEGELRTRIEKLATENQP</sequence>
<name>A0A858RHT5_9BACT</name>
<organism evidence="2 3">
    <name type="scientific">Luteolibacter luteus</name>
    <dbReference type="NCBI Taxonomy" id="2728835"/>
    <lineage>
        <taxon>Bacteria</taxon>
        <taxon>Pseudomonadati</taxon>
        <taxon>Verrucomicrobiota</taxon>
        <taxon>Verrucomicrobiia</taxon>
        <taxon>Verrucomicrobiales</taxon>
        <taxon>Verrucomicrobiaceae</taxon>
        <taxon>Luteolibacter</taxon>
    </lineage>
</organism>
<reference evidence="2 3" key="1">
    <citation type="submission" date="2020-04" db="EMBL/GenBank/DDBJ databases">
        <title>Luteolibacter sp. G-1-1-1 isolated from soil.</title>
        <authorList>
            <person name="Dahal R.H."/>
        </authorList>
    </citation>
    <scope>NUCLEOTIDE SEQUENCE [LARGE SCALE GENOMIC DNA]</scope>
    <source>
        <strain evidence="2 3">G-1-1-1</strain>
    </source>
</reference>
<evidence type="ECO:0000313" key="2">
    <source>
        <dbReference type="EMBL" id="QJE96275.1"/>
    </source>
</evidence>
<feature type="compositionally biased region" description="Basic and acidic residues" evidence="1">
    <location>
        <begin position="405"/>
        <end position="420"/>
    </location>
</feature>
<dbReference type="KEGG" id="luo:HHL09_10925"/>
<keyword evidence="3" id="KW-1185">Reference proteome</keyword>
<gene>
    <name evidence="2" type="ORF">HHL09_10925</name>
</gene>
<dbReference type="EMBL" id="CP051774">
    <property type="protein sequence ID" value="QJE96275.1"/>
    <property type="molecule type" value="Genomic_DNA"/>
</dbReference>